<dbReference type="InterPro" id="IPR035906">
    <property type="entry name" value="MetI-like_sf"/>
</dbReference>
<dbReference type="EMBL" id="VIKR01000001">
    <property type="protein sequence ID" value="TQV76848.1"/>
    <property type="molecule type" value="Genomic_DNA"/>
</dbReference>
<feature type="transmembrane region" description="Helical" evidence="7">
    <location>
        <begin position="169"/>
        <end position="185"/>
    </location>
</feature>
<feature type="transmembrane region" description="Helical" evidence="7">
    <location>
        <begin position="197"/>
        <end position="221"/>
    </location>
</feature>
<protein>
    <submittedName>
        <fullName evidence="9">ABC transporter permease</fullName>
    </submittedName>
</protein>
<dbReference type="OrthoDB" id="8138334at2"/>
<dbReference type="GO" id="GO:0055085">
    <property type="term" value="P:transmembrane transport"/>
    <property type="evidence" value="ECO:0007669"/>
    <property type="project" value="InterPro"/>
</dbReference>
<dbReference type="InterPro" id="IPR000515">
    <property type="entry name" value="MetI-like"/>
</dbReference>
<name>A0A545TI25_9GAMM</name>
<reference evidence="9 10" key="1">
    <citation type="submission" date="2019-06" db="EMBL/GenBank/DDBJ databases">
        <title>Draft genome of Aliikangiella marina GYP-15.</title>
        <authorList>
            <person name="Wang G."/>
        </authorList>
    </citation>
    <scope>NUCLEOTIDE SEQUENCE [LARGE SCALE GENOMIC DNA]</scope>
    <source>
        <strain evidence="9 10">GYP-15</strain>
    </source>
</reference>
<evidence type="ECO:0000313" key="9">
    <source>
        <dbReference type="EMBL" id="TQV76848.1"/>
    </source>
</evidence>
<dbReference type="PROSITE" id="PS50928">
    <property type="entry name" value="ABC_TM1"/>
    <property type="match status" value="1"/>
</dbReference>
<evidence type="ECO:0000256" key="2">
    <source>
        <dbReference type="ARBA" id="ARBA00022448"/>
    </source>
</evidence>
<dbReference type="GO" id="GO:0005886">
    <property type="term" value="C:plasma membrane"/>
    <property type="evidence" value="ECO:0007669"/>
    <property type="project" value="UniProtKB-SubCell"/>
</dbReference>
<keyword evidence="10" id="KW-1185">Reference proteome</keyword>
<gene>
    <name evidence="9" type="ORF">FLL45_02510</name>
</gene>
<dbReference type="SUPFAM" id="SSF161098">
    <property type="entry name" value="MetI-like"/>
    <property type="match status" value="1"/>
</dbReference>
<comment type="subcellular location">
    <subcellularLocation>
        <location evidence="1 7">Cell membrane</location>
        <topology evidence="1 7">Multi-pass membrane protein</topology>
    </subcellularLocation>
</comment>
<accession>A0A545TI25</accession>
<dbReference type="Proteomes" id="UP000317839">
    <property type="component" value="Unassembled WGS sequence"/>
</dbReference>
<dbReference type="Gene3D" id="1.10.3720.10">
    <property type="entry name" value="MetI-like"/>
    <property type="match status" value="1"/>
</dbReference>
<dbReference type="PANTHER" id="PTHR30151">
    <property type="entry name" value="ALKANE SULFONATE ABC TRANSPORTER-RELATED, MEMBRANE SUBUNIT"/>
    <property type="match status" value="1"/>
</dbReference>
<dbReference type="CDD" id="cd06261">
    <property type="entry name" value="TM_PBP2"/>
    <property type="match status" value="1"/>
</dbReference>
<keyword evidence="3" id="KW-1003">Cell membrane</keyword>
<sequence>MNTLMDKITFNGTESTKLVVINLLKHVSQSIALPILGILVFLALWSTAANNIDTSLGKFPGPGAVAEQVVNLYQEHRAERIKAEKFYQRQEERNAKRLAQDPNYQPKIRPYTGKETFWDQIITSLITVMSGFLLAAIIAIPLGIAVGLSRSLNTAINPIIQIFKPVSPLAWLPLVTMVVSALYVSDDPMFAKSFVNSLITVTLCCLWPMVINTSIGVSSIDEDWVNVSKVLQLPALKHIQKIVLPASIPAIFTGMRLSLGIAWMVLIAAEMLAQNPGLGKFVWDEFQNGSSQSLSRIMTAVLVIGLIGFLLDRSMLSIQSLLSWNKQTDLR</sequence>
<evidence type="ECO:0000256" key="3">
    <source>
        <dbReference type="ARBA" id="ARBA00022475"/>
    </source>
</evidence>
<dbReference type="PANTHER" id="PTHR30151:SF7">
    <property type="entry name" value="NITRATE IMPORT PERMEASE PROTEIN NRTB"/>
    <property type="match status" value="1"/>
</dbReference>
<feature type="transmembrane region" description="Helical" evidence="7">
    <location>
        <begin position="31"/>
        <end position="48"/>
    </location>
</feature>
<keyword evidence="5 7" id="KW-1133">Transmembrane helix</keyword>
<feature type="domain" description="ABC transmembrane type-1" evidence="8">
    <location>
        <begin position="121"/>
        <end position="315"/>
    </location>
</feature>
<comment type="caution">
    <text evidence="9">The sequence shown here is derived from an EMBL/GenBank/DDBJ whole genome shotgun (WGS) entry which is preliminary data.</text>
</comment>
<dbReference type="Pfam" id="PF00528">
    <property type="entry name" value="BPD_transp_1"/>
    <property type="match status" value="1"/>
</dbReference>
<feature type="transmembrane region" description="Helical" evidence="7">
    <location>
        <begin position="242"/>
        <end position="273"/>
    </location>
</feature>
<evidence type="ECO:0000256" key="6">
    <source>
        <dbReference type="ARBA" id="ARBA00023136"/>
    </source>
</evidence>
<feature type="transmembrane region" description="Helical" evidence="7">
    <location>
        <begin position="293"/>
        <end position="311"/>
    </location>
</feature>
<evidence type="ECO:0000313" key="10">
    <source>
        <dbReference type="Proteomes" id="UP000317839"/>
    </source>
</evidence>
<organism evidence="9 10">
    <name type="scientific">Aliikangiella marina</name>
    <dbReference type="NCBI Taxonomy" id="1712262"/>
    <lineage>
        <taxon>Bacteria</taxon>
        <taxon>Pseudomonadati</taxon>
        <taxon>Pseudomonadota</taxon>
        <taxon>Gammaproteobacteria</taxon>
        <taxon>Oceanospirillales</taxon>
        <taxon>Pleioneaceae</taxon>
        <taxon>Aliikangiella</taxon>
    </lineage>
</organism>
<comment type="similarity">
    <text evidence="7">Belongs to the binding-protein-dependent transport system permease family.</text>
</comment>
<dbReference type="RefSeq" id="WP_142888208.1">
    <property type="nucleotide sequence ID" value="NZ_VIKR01000001.1"/>
</dbReference>
<dbReference type="AlphaFoldDB" id="A0A545TI25"/>
<keyword evidence="2 7" id="KW-0813">Transport</keyword>
<evidence type="ECO:0000256" key="4">
    <source>
        <dbReference type="ARBA" id="ARBA00022692"/>
    </source>
</evidence>
<proteinExistence type="inferred from homology"/>
<evidence type="ECO:0000256" key="1">
    <source>
        <dbReference type="ARBA" id="ARBA00004651"/>
    </source>
</evidence>
<evidence type="ECO:0000256" key="5">
    <source>
        <dbReference type="ARBA" id="ARBA00022989"/>
    </source>
</evidence>
<evidence type="ECO:0000256" key="7">
    <source>
        <dbReference type="RuleBase" id="RU363032"/>
    </source>
</evidence>
<feature type="transmembrane region" description="Helical" evidence="7">
    <location>
        <begin position="121"/>
        <end position="148"/>
    </location>
</feature>
<keyword evidence="4 7" id="KW-0812">Transmembrane</keyword>
<evidence type="ECO:0000259" key="8">
    <source>
        <dbReference type="PROSITE" id="PS50928"/>
    </source>
</evidence>
<keyword evidence="6 7" id="KW-0472">Membrane</keyword>